<dbReference type="InterPro" id="IPR046181">
    <property type="entry name" value="DUF6209"/>
</dbReference>
<accession>A0A2W5STK3</accession>
<dbReference type="Pfam" id="PF19714">
    <property type="entry name" value="DUF6209"/>
    <property type="match status" value="1"/>
</dbReference>
<dbReference type="AlphaFoldDB" id="A0A2W5STK3"/>
<evidence type="ECO:0000313" key="1">
    <source>
        <dbReference type="EMBL" id="PZR06619.1"/>
    </source>
</evidence>
<reference evidence="1 2" key="1">
    <citation type="submission" date="2017-08" db="EMBL/GenBank/DDBJ databases">
        <title>Infants hospitalized years apart are colonized by the same room-sourced microbial strains.</title>
        <authorList>
            <person name="Brooks B."/>
            <person name="Olm M.R."/>
            <person name="Firek B.A."/>
            <person name="Baker R."/>
            <person name="Thomas B.C."/>
            <person name="Morowitz M.J."/>
            <person name="Banfield J.F."/>
        </authorList>
    </citation>
    <scope>NUCLEOTIDE SEQUENCE [LARGE SCALE GENOMIC DNA]</scope>
    <source>
        <strain evidence="1">S2_003_000_R2_14</strain>
    </source>
</reference>
<organism evidence="1 2">
    <name type="scientific">Archangium gephyra</name>
    <dbReference type="NCBI Taxonomy" id="48"/>
    <lineage>
        <taxon>Bacteria</taxon>
        <taxon>Pseudomonadati</taxon>
        <taxon>Myxococcota</taxon>
        <taxon>Myxococcia</taxon>
        <taxon>Myxococcales</taxon>
        <taxon>Cystobacterineae</taxon>
        <taxon>Archangiaceae</taxon>
        <taxon>Archangium</taxon>
    </lineage>
</organism>
<comment type="caution">
    <text evidence="1">The sequence shown here is derived from an EMBL/GenBank/DDBJ whole genome shotgun (WGS) entry which is preliminary data.</text>
</comment>
<evidence type="ECO:0000313" key="2">
    <source>
        <dbReference type="Proteomes" id="UP000249061"/>
    </source>
</evidence>
<protein>
    <submittedName>
        <fullName evidence="1">Uncharacterized protein</fullName>
    </submittedName>
</protein>
<dbReference type="EMBL" id="QFQP01000037">
    <property type="protein sequence ID" value="PZR06619.1"/>
    <property type="molecule type" value="Genomic_DNA"/>
</dbReference>
<gene>
    <name evidence="1" type="ORF">DI536_30135</name>
</gene>
<name>A0A2W5STK3_9BACT</name>
<dbReference type="Proteomes" id="UP000249061">
    <property type="component" value="Unassembled WGS sequence"/>
</dbReference>
<sequence>MNRAWVCSLFLLGCGVQDEILNDEADALNVADAPLLGANGQDGAERACNVVLRTVERTETNCISTGCWWTFTGFIDVSQTAFDEGAKPRVLFKNIDATTWGDVASTKVTGAPAGYVRYRFKLTKNTVKDGMSATAYARANVQLAPYLKTTSGARLFDHNRVPGALDAYVINQAGGWKLEDDAAICHGDALVGRSLNFTGAFTTTQRGLIVAGEPLTVNYELSRLTTCRGTHNGFPAWDLRAFVRFQPSGTVVDGSVRAFDAPNGVPQNAGAKNVPFDVQVPVGTTSLEVWFKNSGGAGSQCEAWDSNYGANYVFTVSPSPARVEWVGNGGSSFNRNCSRTDGVPASVTLDSYLRERACAFVETDVYVPGLTDSGNSGVGVFAQAELFIDGAPFAVTELQYLGRVGNDWRYQWQLPKTELFYAPKWSKLEYQFRFSTDGRVWKRDVKREVVRDVTFCNPSWASCTL</sequence>
<proteinExistence type="predicted"/>